<dbReference type="Pfam" id="PF00092">
    <property type="entry name" value="VWA"/>
    <property type="match status" value="1"/>
</dbReference>
<keyword evidence="6" id="KW-1185">Reference proteome</keyword>
<keyword evidence="2" id="KW-0812">Transmembrane</keyword>
<dbReference type="Proteomes" id="UP001620597">
    <property type="component" value="Unassembled WGS sequence"/>
</dbReference>
<keyword evidence="2" id="KW-1133">Transmembrane helix</keyword>
<evidence type="ECO:0000313" key="5">
    <source>
        <dbReference type="EMBL" id="MFK4754413.1"/>
    </source>
</evidence>
<gene>
    <name evidence="5" type="ORF">WG929_18560</name>
</gene>
<evidence type="ECO:0000259" key="4">
    <source>
        <dbReference type="PROSITE" id="PS50234"/>
    </source>
</evidence>
<comment type="caution">
    <text evidence="5">The sequence shown here is derived from an EMBL/GenBank/DDBJ whole genome shotgun (WGS) entry which is preliminary data.</text>
</comment>
<dbReference type="Gene3D" id="3.40.50.410">
    <property type="entry name" value="von Willebrand factor, type A domain"/>
    <property type="match status" value="1"/>
</dbReference>
<feature type="transmembrane region" description="Helical" evidence="2">
    <location>
        <begin position="611"/>
        <end position="633"/>
    </location>
</feature>
<feature type="region of interest" description="Disordered" evidence="1">
    <location>
        <begin position="685"/>
        <end position="734"/>
    </location>
</feature>
<dbReference type="SMART" id="SM00327">
    <property type="entry name" value="VWA"/>
    <property type="match status" value="1"/>
</dbReference>
<dbReference type="InterPro" id="IPR002035">
    <property type="entry name" value="VWF_A"/>
</dbReference>
<sequence length="734" mass="79760">MCRLLPWFDIRWLFRSAICALVVLLAWLPTLALAAAADADRVDVRVIIDISGSMKQTDPNNLRIPALNLVVELLPNGAQAGVWTFGRYVNMLVPLAAVNDDWRLRARAASQQINSAGQRTNLTEALDKASWKIATDNGYQQSVILLTDGMIDVTRGGPDAAANVASRQRLLQQVLPKFKQAGVRIHTLALSDAADKALLQQIALETDGLFLQPQNADDLTRHFLRAFERSAPAEQVPLNDNRFSIDASVKEFTALIFRKPGGQTTRLISPSGKVYDANTRTAELRWHRDVNFDLMTLTAPESGEWQVEADLDPENRVQILSDLTLQVEGIDATIFSGDPLDIAIALNNEGNMVTAGALLGLTDFTLTVTTPDGRSGSKLISDPESLPDDGIFRETLERFRAPGEYRFEIQAQGRTFSRKRVMSASLAEPFVVSRNEDTAGQVLTIKVAATSELVDTGLSRVLVRSVNPDGSSKITSMSFNSERQSWELPAMATEGSGIYQYELNIRGVTTGGKTFRSQPEILQVRYPLGQAPAPVNAPLVDQPITQVPVAPAAPAPVPEEKLNAEPEPLQARAEVATPVAKPPVEMPATAKAESKETSTTDDNNKPSSSGLWLAIVAGVVGCLLMGGLTWWFLRRKKSAVVAAKPEGASSSLDDDDAAEAENIKNMDDFEAFMSEGEEQIVGEDDILSDKDNPVSLAGDTDIDPLTAAQADENIGELDDNDDWGEFDTDDDNKN</sequence>
<dbReference type="InterPro" id="IPR051266">
    <property type="entry name" value="CLCR"/>
</dbReference>
<feature type="region of interest" description="Disordered" evidence="1">
    <location>
        <begin position="576"/>
        <end position="608"/>
    </location>
</feature>
<feature type="signal peptide" evidence="3">
    <location>
        <begin position="1"/>
        <end position="34"/>
    </location>
</feature>
<evidence type="ECO:0000313" key="6">
    <source>
        <dbReference type="Proteomes" id="UP001620597"/>
    </source>
</evidence>
<dbReference type="SUPFAM" id="SSF53300">
    <property type="entry name" value="vWA-like"/>
    <property type="match status" value="1"/>
</dbReference>
<dbReference type="EMBL" id="JBBKTX010000030">
    <property type="protein sequence ID" value="MFK4754413.1"/>
    <property type="molecule type" value="Genomic_DNA"/>
</dbReference>
<dbReference type="CDD" id="cd00198">
    <property type="entry name" value="vWFA"/>
    <property type="match status" value="1"/>
</dbReference>
<feature type="compositionally biased region" description="Acidic residues" evidence="1">
    <location>
        <begin position="713"/>
        <end position="734"/>
    </location>
</feature>
<organism evidence="5 6">
    <name type="scientific">Oceanobacter antarcticus</name>
    <dbReference type="NCBI Taxonomy" id="3133425"/>
    <lineage>
        <taxon>Bacteria</taxon>
        <taxon>Pseudomonadati</taxon>
        <taxon>Pseudomonadota</taxon>
        <taxon>Gammaproteobacteria</taxon>
        <taxon>Oceanospirillales</taxon>
        <taxon>Oceanospirillaceae</taxon>
        <taxon>Oceanobacter</taxon>
    </lineage>
</organism>
<protein>
    <submittedName>
        <fullName evidence="5">VWA domain-containing protein</fullName>
    </submittedName>
</protein>
<keyword evidence="2" id="KW-0472">Membrane</keyword>
<reference evidence="5 6" key="1">
    <citation type="submission" date="2024-03" db="EMBL/GenBank/DDBJ databases">
        <title>High-quality draft genome sequence of Oceanobacter sp. wDCs-4.</title>
        <authorList>
            <person name="Dong C."/>
        </authorList>
    </citation>
    <scope>NUCLEOTIDE SEQUENCE [LARGE SCALE GENOMIC DNA]</scope>
    <source>
        <strain evidence="6">wDCs-4</strain>
    </source>
</reference>
<keyword evidence="3" id="KW-0732">Signal</keyword>
<feature type="compositionally biased region" description="Basic and acidic residues" evidence="1">
    <location>
        <begin position="592"/>
        <end position="604"/>
    </location>
</feature>
<dbReference type="PROSITE" id="PS50234">
    <property type="entry name" value="VWFA"/>
    <property type="match status" value="1"/>
</dbReference>
<evidence type="ECO:0000256" key="3">
    <source>
        <dbReference type="SAM" id="SignalP"/>
    </source>
</evidence>
<feature type="chain" id="PRO_5046599213" evidence="3">
    <location>
        <begin position="35"/>
        <end position="734"/>
    </location>
</feature>
<dbReference type="PANTHER" id="PTHR10579:SF43">
    <property type="entry name" value="ZINC FINGER (C3HC4-TYPE RING FINGER) FAMILY PROTEIN"/>
    <property type="match status" value="1"/>
</dbReference>
<dbReference type="PANTHER" id="PTHR10579">
    <property type="entry name" value="CALCIUM-ACTIVATED CHLORIDE CHANNEL REGULATOR"/>
    <property type="match status" value="1"/>
</dbReference>
<name>A0ABW8NN43_9GAMM</name>
<dbReference type="RefSeq" id="WP_416207280.1">
    <property type="nucleotide sequence ID" value="NZ_JBBKTX010000030.1"/>
</dbReference>
<feature type="domain" description="VWFA" evidence="4">
    <location>
        <begin position="43"/>
        <end position="227"/>
    </location>
</feature>
<dbReference type="InterPro" id="IPR036465">
    <property type="entry name" value="vWFA_dom_sf"/>
</dbReference>
<evidence type="ECO:0000256" key="2">
    <source>
        <dbReference type="SAM" id="Phobius"/>
    </source>
</evidence>
<accession>A0ABW8NN43</accession>
<evidence type="ECO:0000256" key="1">
    <source>
        <dbReference type="SAM" id="MobiDB-lite"/>
    </source>
</evidence>
<proteinExistence type="predicted"/>